<comment type="similarity">
    <text evidence="2">Belongs to the TsaE family.</text>
</comment>
<reference evidence="11" key="1">
    <citation type="journal article" date="2022" name="bioRxiv">
        <title>Thiovibrio frasassiensisgen. nov., sp. nov., an autotrophic, elemental sulfur disproportionating bacterium isolated from sulfidic karst sediment, and proposal of Thiovibrionaceae fam. nov.</title>
        <authorList>
            <person name="Aronson H."/>
            <person name="Thomas C."/>
            <person name="Bhattacharyya M."/>
            <person name="Eckstein S."/>
            <person name="Jensen S."/>
            <person name="Barco R."/>
            <person name="Macalady J."/>
            <person name="Amend J."/>
        </authorList>
    </citation>
    <scope>NUCLEOTIDE SEQUENCE</scope>
    <source>
        <strain evidence="11">RS19-109</strain>
    </source>
</reference>
<evidence type="ECO:0000256" key="9">
    <source>
        <dbReference type="ARBA" id="ARBA00022842"/>
    </source>
</evidence>
<evidence type="ECO:0000256" key="2">
    <source>
        <dbReference type="ARBA" id="ARBA00007599"/>
    </source>
</evidence>
<evidence type="ECO:0000313" key="12">
    <source>
        <dbReference type="Proteomes" id="UP001154240"/>
    </source>
</evidence>
<dbReference type="GO" id="GO:0005524">
    <property type="term" value="F:ATP binding"/>
    <property type="evidence" value="ECO:0007669"/>
    <property type="project" value="UniProtKB-KW"/>
</dbReference>
<protein>
    <recommendedName>
        <fullName evidence="3">tRNA threonylcarbamoyladenosine biosynthesis protein TsaE</fullName>
    </recommendedName>
    <alternativeName>
        <fullName evidence="10">t(6)A37 threonylcarbamoyladenosine biosynthesis protein TsaE</fullName>
    </alternativeName>
</protein>
<dbReference type="GO" id="GO:0002949">
    <property type="term" value="P:tRNA threonylcarbamoyladenosine modification"/>
    <property type="evidence" value="ECO:0007669"/>
    <property type="project" value="InterPro"/>
</dbReference>
<keyword evidence="7" id="KW-0547">Nucleotide-binding</keyword>
<dbReference type="NCBIfam" id="TIGR00150">
    <property type="entry name" value="T6A_YjeE"/>
    <property type="match status" value="1"/>
</dbReference>
<evidence type="ECO:0000256" key="4">
    <source>
        <dbReference type="ARBA" id="ARBA00022490"/>
    </source>
</evidence>
<accession>A0A9X4MIF3</accession>
<dbReference type="PANTHER" id="PTHR33540:SF2">
    <property type="entry name" value="TRNA THREONYLCARBAMOYLADENOSINE BIOSYNTHESIS PROTEIN TSAE"/>
    <property type="match status" value="1"/>
</dbReference>
<evidence type="ECO:0000256" key="1">
    <source>
        <dbReference type="ARBA" id="ARBA00004496"/>
    </source>
</evidence>
<comment type="subcellular location">
    <subcellularLocation>
        <location evidence="1">Cytoplasm</location>
    </subcellularLocation>
</comment>
<dbReference type="GO" id="GO:0046872">
    <property type="term" value="F:metal ion binding"/>
    <property type="evidence" value="ECO:0007669"/>
    <property type="project" value="UniProtKB-KW"/>
</dbReference>
<evidence type="ECO:0000256" key="6">
    <source>
        <dbReference type="ARBA" id="ARBA00022723"/>
    </source>
</evidence>
<dbReference type="InterPro" id="IPR027417">
    <property type="entry name" value="P-loop_NTPase"/>
</dbReference>
<dbReference type="Pfam" id="PF02367">
    <property type="entry name" value="TsaE"/>
    <property type="match status" value="1"/>
</dbReference>
<evidence type="ECO:0000313" key="11">
    <source>
        <dbReference type="EMBL" id="MDG4476128.1"/>
    </source>
</evidence>
<dbReference type="Proteomes" id="UP001154240">
    <property type="component" value="Unassembled WGS sequence"/>
</dbReference>
<name>A0A9X4MIF3_9BACT</name>
<dbReference type="RefSeq" id="WP_307633099.1">
    <property type="nucleotide sequence ID" value="NZ_JAPHEH010000001.1"/>
</dbReference>
<reference evidence="11" key="2">
    <citation type="submission" date="2022-10" db="EMBL/GenBank/DDBJ databases">
        <authorList>
            <person name="Aronson H.S."/>
        </authorList>
    </citation>
    <scope>NUCLEOTIDE SEQUENCE</scope>
    <source>
        <strain evidence="11">RS19-109</strain>
    </source>
</reference>
<proteinExistence type="inferred from homology"/>
<keyword evidence="8" id="KW-0067">ATP-binding</keyword>
<sequence length="165" mass="18255">MTLTIPLPDLHTTLALGRYLGKVARPGEVITLGGSLGAGKTTLTQAIGQGLQVPEAYYITSPTFSLLHEYPGRLPLYHLDLYRLSDETEIEEIGLLEYLYGTGLTVIEWPDRLGSLMPEERLHIEITLLNETARLAEITGHGGGWREKIVALQDSKKWLSPSSEE</sequence>
<keyword evidence="9" id="KW-0460">Magnesium</keyword>
<dbReference type="Gene3D" id="3.40.50.300">
    <property type="entry name" value="P-loop containing nucleotide triphosphate hydrolases"/>
    <property type="match status" value="1"/>
</dbReference>
<gene>
    <name evidence="11" type="primary">tsaE</name>
    <name evidence="11" type="ORF">OLX77_08170</name>
</gene>
<evidence type="ECO:0000256" key="8">
    <source>
        <dbReference type="ARBA" id="ARBA00022840"/>
    </source>
</evidence>
<dbReference type="GO" id="GO:0005737">
    <property type="term" value="C:cytoplasm"/>
    <property type="evidence" value="ECO:0007669"/>
    <property type="project" value="UniProtKB-SubCell"/>
</dbReference>
<comment type="caution">
    <text evidence="11">The sequence shown here is derived from an EMBL/GenBank/DDBJ whole genome shotgun (WGS) entry which is preliminary data.</text>
</comment>
<dbReference type="AlphaFoldDB" id="A0A9X4MIF3"/>
<dbReference type="EMBL" id="JAPHEH010000001">
    <property type="protein sequence ID" value="MDG4476128.1"/>
    <property type="molecule type" value="Genomic_DNA"/>
</dbReference>
<keyword evidence="6" id="KW-0479">Metal-binding</keyword>
<evidence type="ECO:0000256" key="3">
    <source>
        <dbReference type="ARBA" id="ARBA00019010"/>
    </source>
</evidence>
<keyword evidence="12" id="KW-1185">Reference proteome</keyword>
<dbReference type="PANTHER" id="PTHR33540">
    <property type="entry name" value="TRNA THREONYLCARBAMOYLADENOSINE BIOSYNTHESIS PROTEIN TSAE"/>
    <property type="match status" value="1"/>
</dbReference>
<evidence type="ECO:0000256" key="10">
    <source>
        <dbReference type="ARBA" id="ARBA00032441"/>
    </source>
</evidence>
<keyword evidence="5" id="KW-0819">tRNA processing</keyword>
<keyword evidence="4" id="KW-0963">Cytoplasm</keyword>
<evidence type="ECO:0000256" key="7">
    <source>
        <dbReference type="ARBA" id="ARBA00022741"/>
    </source>
</evidence>
<dbReference type="InterPro" id="IPR003442">
    <property type="entry name" value="T6A_TsaE"/>
</dbReference>
<organism evidence="11 12">
    <name type="scientific">Thiovibrio frasassiensis</name>
    <dbReference type="NCBI Taxonomy" id="2984131"/>
    <lineage>
        <taxon>Bacteria</taxon>
        <taxon>Pseudomonadati</taxon>
        <taxon>Thermodesulfobacteriota</taxon>
        <taxon>Desulfobulbia</taxon>
        <taxon>Desulfobulbales</taxon>
        <taxon>Thiovibrionaceae</taxon>
        <taxon>Thiovibrio</taxon>
    </lineage>
</organism>
<evidence type="ECO:0000256" key="5">
    <source>
        <dbReference type="ARBA" id="ARBA00022694"/>
    </source>
</evidence>
<dbReference type="SUPFAM" id="SSF52540">
    <property type="entry name" value="P-loop containing nucleoside triphosphate hydrolases"/>
    <property type="match status" value="1"/>
</dbReference>